<keyword evidence="10" id="KW-1185">Reference proteome</keyword>
<dbReference type="GO" id="GO:0022857">
    <property type="term" value="F:transmembrane transporter activity"/>
    <property type="evidence" value="ECO:0007669"/>
    <property type="project" value="InterPro"/>
</dbReference>
<feature type="region of interest" description="Disordered" evidence="6">
    <location>
        <begin position="1"/>
        <end position="27"/>
    </location>
</feature>
<evidence type="ECO:0000313" key="9">
    <source>
        <dbReference type="EMBL" id="KAK4247614.1"/>
    </source>
</evidence>
<keyword evidence="5 7" id="KW-0472">Membrane</keyword>
<feature type="transmembrane region" description="Helical" evidence="7">
    <location>
        <begin position="189"/>
        <end position="210"/>
    </location>
</feature>
<dbReference type="PROSITE" id="PS50850">
    <property type="entry name" value="MFS"/>
    <property type="match status" value="1"/>
</dbReference>
<sequence>MASDSIHDGDPEKAQAEQKGVLDSKDVTEQDTNEIAPAVTYTVAEERALLRRQDLTILPLSASIYFLCYLDRSNIGNARILNSSTGDDMQTSIGATQRQFNIALMVFLMGYAFFEVPSNVLLKKLRPSRWLAFLMFSWGAITMGLAGVQDFPATAGVRFLLGAAEAGLFPGLVYYLTFWYRADERSVRVAFILASATLAGAFGGAIAYAIGHMNGARGLAGWRWLFLIEGAPSCASAVLVWFFLPDYPEESLKGRQRDIAVERLKVEGSKRGHRSMTWADAKATLTDWRLYGHYAIYFAISVPFSSLSLFTPSITAGLGYKDLQAQLMTVPPWAAAYVTQIIVSYSADHFNARGLHSAALALVGGIGFMASALLPPDAYLHRYGCLIVATAGSFACIPPLLGWLTSNVYSTASVGLAIAINVSFGAGVGQIPGVWIYKAEESTRGFPTGHWANAAMLFVVAAGAVGLRLLYGYRNRKLLRESGGQEVRLYKL</sequence>
<dbReference type="EMBL" id="MU857651">
    <property type="protein sequence ID" value="KAK4247614.1"/>
    <property type="molecule type" value="Genomic_DNA"/>
</dbReference>
<keyword evidence="2" id="KW-0813">Transport</keyword>
<accession>A0AAN7CSP1</accession>
<keyword evidence="4 7" id="KW-1133">Transmembrane helix</keyword>
<evidence type="ECO:0000256" key="2">
    <source>
        <dbReference type="ARBA" id="ARBA00022448"/>
    </source>
</evidence>
<feature type="transmembrane region" description="Helical" evidence="7">
    <location>
        <begin position="130"/>
        <end position="149"/>
    </location>
</feature>
<dbReference type="FunFam" id="1.20.1250.20:FF:000722">
    <property type="entry name" value="MFS general substrate transporter"/>
    <property type="match status" value="1"/>
</dbReference>
<comment type="subcellular location">
    <subcellularLocation>
        <location evidence="1">Membrane</location>
        <topology evidence="1">Multi-pass membrane protein</topology>
    </subcellularLocation>
</comment>
<dbReference type="PANTHER" id="PTHR43791">
    <property type="entry name" value="PERMEASE-RELATED"/>
    <property type="match status" value="1"/>
</dbReference>
<feature type="transmembrane region" description="Helical" evidence="7">
    <location>
        <begin position="451"/>
        <end position="471"/>
    </location>
</feature>
<dbReference type="AlphaFoldDB" id="A0AAN7CSP1"/>
<reference evidence="9" key="2">
    <citation type="submission" date="2023-05" db="EMBL/GenBank/DDBJ databases">
        <authorList>
            <consortium name="Lawrence Berkeley National Laboratory"/>
            <person name="Steindorff A."/>
            <person name="Hensen N."/>
            <person name="Bonometti L."/>
            <person name="Westerberg I."/>
            <person name="Brannstrom I.O."/>
            <person name="Guillou S."/>
            <person name="Cros-Aarteil S."/>
            <person name="Calhoun S."/>
            <person name="Haridas S."/>
            <person name="Kuo A."/>
            <person name="Mondo S."/>
            <person name="Pangilinan J."/>
            <person name="Riley R."/>
            <person name="Labutti K."/>
            <person name="Andreopoulos B."/>
            <person name="Lipzen A."/>
            <person name="Chen C."/>
            <person name="Yanf M."/>
            <person name="Daum C."/>
            <person name="Ng V."/>
            <person name="Clum A."/>
            <person name="Ohm R."/>
            <person name="Martin F."/>
            <person name="Silar P."/>
            <person name="Natvig D."/>
            <person name="Lalanne C."/>
            <person name="Gautier V."/>
            <person name="Ament-Velasquez S.L."/>
            <person name="Kruys A."/>
            <person name="Hutchinson M.I."/>
            <person name="Powell A.J."/>
            <person name="Barry K."/>
            <person name="Miller A.N."/>
            <person name="Grigoriev I.V."/>
            <person name="Debuchy R."/>
            <person name="Gladieux P."/>
            <person name="Thoren M.H."/>
            <person name="Johannesson H."/>
        </authorList>
    </citation>
    <scope>NUCLEOTIDE SEQUENCE</scope>
    <source>
        <strain evidence="9">CBS 359.72</strain>
    </source>
</reference>
<comment type="caution">
    <text evidence="9">The sequence shown here is derived from an EMBL/GenBank/DDBJ whole genome shotgun (WGS) entry which is preliminary data.</text>
</comment>
<gene>
    <name evidence="9" type="ORF">C7999DRAFT_32032</name>
</gene>
<evidence type="ECO:0000256" key="4">
    <source>
        <dbReference type="ARBA" id="ARBA00022989"/>
    </source>
</evidence>
<feature type="transmembrane region" description="Helical" evidence="7">
    <location>
        <begin position="222"/>
        <end position="244"/>
    </location>
</feature>
<feature type="transmembrane region" description="Helical" evidence="7">
    <location>
        <begin position="155"/>
        <end position="177"/>
    </location>
</feature>
<organism evidence="9 10">
    <name type="scientific">Corynascus novoguineensis</name>
    <dbReference type="NCBI Taxonomy" id="1126955"/>
    <lineage>
        <taxon>Eukaryota</taxon>
        <taxon>Fungi</taxon>
        <taxon>Dikarya</taxon>
        <taxon>Ascomycota</taxon>
        <taxon>Pezizomycotina</taxon>
        <taxon>Sordariomycetes</taxon>
        <taxon>Sordariomycetidae</taxon>
        <taxon>Sordariales</taxon>
        <taxon>Chaetomiaceae</taxon>
        <taxon>Corynascus</taxon>
    </lineage>
</organism>
<feature type="transmembrane region" description="Helical" evidence="7">
    <location>
        <begin position="380"/>
        <end position="401"/>
    </location>
</feature>
<feature type="domain" description="Major facilitator superfamily (MFS) profile" evidence="8">
    <location>
        <begin position="57"/>
        <end position="480"/>
    </location>
</feature>
<reference evidence="9" key="1">
    <citation type="journal article" date="2023" name="Mol. Phylogenet. Evol.">
        <title>Genome-scale phylogeny and comparative genomics of the fungal order Sordariales.</title>
        <authorList>
            <person name="Hensen N."/>
            <person name="Bonometti L."/>
            <person name="Westerberg I."/>
            <person name="Brannstrom I.O."/>
            <person name="Guillou S."/>
            <person name="Cros-Aarteil S."/>
            <person name="Calhoun S."/>
            <person name="Haridas S."/>
            <person name="Kuo A."/>
            <person name="Mondo S."/>
            <person name="Pangilinan J."/>
            <person name="Riley R."/>
            <person name="LaButti K."/>
            <person name="Andreopoulos B."/>
            <person name="Lipzen A."/>
            <person name="Chen C."/>
            <person name="Yan M."/>
            <person name="Daum C."/>
            <person name="Ng V."/>
            <person name="Clum A."/>
            <person name="Steindorff A."/>
            <person name="Ohm R.A."/>
            <person name="Martin F."/>
            <person name="Silar P."/>
            <person name="Natvig D.O."/>
            <person name="Lalanne C."/>
            <person name="Gautier V."/>
            <person name="Ament-Velasquez S.L."/>
            <person name="Kruys A."/>
            <person name="Hutchinson M.I."/>
            <person name="Powell A.J."/>
            <person name="Barry K."/>
            <person name="Miller A.N."/>
            <person name="Grigoriev I.V."/>
            <person name="Debuchy R."/>
            <person name="Gladieux P."/>
            <person name="Hiltunen Thoren M."/>
            <person name="Johannesson H."/>
        </authorList>
    </citation>
    <scope>NUCLEOTIDE SEQUENCE</scope>
    <source>
        <strain evidence="9">CBS 359.72</strain>
    </source>
</reference>
<feature type="transmembrane region" description="Helical" evidence="7">
    <location>
        <begin position="291"/>
        <end position="310"/>
    </location>
</feature>
<dbReference type="FunFam" id="1.20.1250.20:FF:000013">
    <property type="entry name" value="MFS general substrate transporter"/>
    <property type="match status" value="1"/>
</dbReference>
<proteinExistence type="predicted"/>
<dbReference type="PANTHER" id="PTHR43791:SF49">
    <property type="entry name" value="TRANSPORTER, PUTATIVE (AFU_ORTHOLOGUE AFUA_4G04250)-RELATED"/>
    <property type="match status" value="1"/>
</dbReference>
<evidence type="ECO:0000256" key="1">
    <source>
        <dbReference type="ARBA" id="ARBA00004141"/>
    </source>
</evidence>
<evidence type="ECO:0000256" key="3">
    <source>
        <dbReference type="ARBA" id="ARBA00022692"/>
    </source>
</evidence>
<dbReference type="InterPro" id="IPR011701">
    <property type="entry name" value="MFS"/>
</dbReference>
<feature type="transmembrane region" description="Helical" evidence="7">
    <location>
        <begin position="408"/>
        <end position="431"/>
    </location>
</feature>
<name>A0AAN7CSP1_9PEZI</name>
<feature type="transmembrane region" description="Helical" evidence="7">
    <location>
        <begin position="330"/>
        <end position="347"/>
    </location>
</feature>
<protein>
    <submittedName>
        <fullName evidence="9">Major facilitator superfamily domain-containing protein</fullName>
    </submittedName>
</protein>
<dbReference type="Proteomes" id="UP001303647">
    <property type="component" value="Unassembled WGS sequence"/>
</dbReference>
<evidence type="ECO:0000256" key="5">
    <source>
        <dbReference type="ARBA" id="ARBA00023136"/>
    </source>
</evidence>
<dbReference type="InterPro" id="IPR020846">
    <property type="entry name" value="MFS_dom"/>
</dbReference>
<evidence type="ECO:0000256" key="6">
    <source>
        <dbReference type="SAM" id="MobiDB-lite"/>
    </source>
</evidence>
<dbReference type="InterPro" id="IPR036259">
    <property type="entry name" value="MFS_trans_sf"/>
</dbReference>
<dbReference type="GO" id="GO:0016020">
    <property type="term" value="C:membrane"/>
    <property type="evidence" value="ECO:0007669"/>
    <property type="project" value="UniProtKB-SubCell"/>
</dbReference>
<dbReference type="Gene3D" id="1.20.1250.20">
    <property type="entry name" value="MFS general substrate transporter like domains"/>
    <property type="match status" value="2"/>
</dbReference>
<dbReference type="Pfam" id="PF07690">
    <property type="entry name" value="MFS_1"/>
    <property type="match status" value="1"/>
</dbReference>
<keyword evidence="3 7" id="KW-0812">Transmembrane</keyword>
<feature type="transmembrane region" description="Helical" evidence="7">
    <location>
        <begin position="100"/>
        <end position="118"/>
    </location>
</feature>
<feature type="transmembrane region" description="Helical" evidence="7">
    <location>
        <begin position="354"/>
        <end position="374"/>
    </location>
</feature>
<evidence type="ECO:0000259" key="8">
    <source>
        <dbReference type="PROSITE" id="PS50850"/>
    </source>
</evidence>
<evidence type="ECO:0000313" key="10">
    <source>
        <dbReference type="Proteomes" id="UP001303647"/>
    </source>
</evidence>
<evidence type="ECO:0000256" key="7">
    <source>
        <dbReference type="SAM" id="Phobius"/>
    </source>
</evidence>
<dbReference type="SUPFAM" id="SSF103473">
    <property type="entry name" value="MFS general substrate transporter"/>
    <property type="match status" value="1"/>
</dbReference>